<dbReference type="PANTHER" id="PTHR30385">
    <property type="entry name" value="SIGMA FACTOR F FLAGELLAR"/>
    <property type="match status" value="1"/>
</dbReference>
<dbReference type="Proteomes" id="UP000485569">
    <property type="component" value="Unassembled WGS sequence"/>
</dbReference>
<evidence type="ECO:0000259" key="7">
    <source>
        <dbReference type="Pfam" id="PF04545"/>
    </source>
</evidence>
<comment type="caution">
    <text evidence="8">The sequence shown here is derived from an EMBL/GenBank/DDBJ whole genome shotgun (WGS) entry which is preliminary data.</text>
</comment>
<dbReference type="EMBL" id="MWBQ01000025">
    <property type="protein sequence ID" value="OQA60995.1"/>
    <property type="molecule type" value="Genomic_DNA"/>
</dbReference>
<dbReference type="InterPro" id="IPR012845">
    <property type="entry name" value="RNA_pol_sigma_FliA_WhiG"/>
</dbReference>
<dbReference type="NCBIfam" id="TIGR02937">
    <property type="entry name" value="sigma70-ECF"/>
    <property type="match status" value="1"/>
</dbReference>
<dbReference type="InterPro" id="IPR007630">
    <property type="entry name" value="RNA_pol_sigma70_r4"/>
</dbReference>
<accession>A0A1V5T2I0</accession>
<keyword evidence="4" id="KW-0804">Transcription</keyword>
<evidence type="ECO:0000256" key="3">
    <source>
        <dbReference type="ARBA" id="ARBA00023125"/>
    </source>
</evidence>
<name>A0A1V5T2I0_9BACT</name>
<dbReference type="PIRSF" id="PIRSF000770">
    <property type="entry name" value="RNA_pol_sigma-SigE/K"/>
    <property type="match status" value="1"/>
</dbReference>
<evidence type="ECO:0000259" key="5">
    <source>
        <dbReference type="Pfam" id="PF04539"/>
    </source>
</evidence>
<protein>
    <submittedName>
        <fullName evidence="8">RNA polymerase sigma factor FliA</fullName>
    </submittedName>
</protein>
<dbReference type="Pfam" id="PF04545">
    <property type="entry name" value="Sigma70_r4"/>
    <property type="match status" value="1"/>
</dbReference>
<dbReference type="InterPro" id="IPR013324">
    <property type="entry name" value="RNA_pol_sigma_r3/r4-like"/>
</dbReference>
<evidence type="ECO:0000256" key="2">
    <source>
        <dbReference type="ARBA" id="ARBA00023082"/>
    </source>
</evidence>
<dbReference type="PRINTS" id="PR00046">
    <property type="entry name" value="SIGMA70FCT"/>
</dbReference>
<keyword evidence="3" id="KW-0238">DNA-binding</keyword>
<dbReference type="AlphaFoldDB" id="A0A1V5T2I0"/>
<dbReference type="InterPro" id="IPR007624">
    <property type="entry name" value="RNA_pol_sigma70_r3"/>
</dbReference>
<evidence type="ECO:0000259" key="6">
    <source>
        <dbReference type="Pfam" id="PF04542"/>
    </source>
</evidence>
<dbReference type="GO" id="GO:0006352">
    <property type="term" value="P:DNA-templated transcription initiation"/>
    <property type="evidence" value="ECO:0007669"/>
    <property type="project" value="InterPro"/>
</dbReference>
<dbReference type="Gene3D" id="1.10.1740.10">
    <property type="match status" value="1"/>
</dbReference>
<dbReference type="SUPFAM" id="SSF88946">
    <property type="entry name" value="Sigma2 domain of RNA polymerase sigma factors"/>
    <property type="match status" value="1"/>
</dbReference>
<dbReference type="InterPro" id="IPR000943">
    <property type="entry name" value="RNA_pol_sigma70"/>
</dbReference>
<dbReference type="Gene3D" id="1.20.140.160">
    <property type="match status" value="1"/>
</dbReference>
<dbReference type="InterPro" id="IPR014284">
    <property type="entry name" value="RNA_pol_sigma-70_dom"/>
</dbReference>
<dbReference type="NCBIfam" id="TIGR02479">
    <property type="entry name" value="FliA_WhiG"/>
    <property type="match status" value="1"/>
</dbReference>
<evidence type="ECO:0000313" key="8">
    <source>
        <dbReference type="EMBL" id="OQA60995.1"/>
    </source>
</evidence>
<keyword evidence="1" id="KW-0805">Transcription regulation</keyword>
<dbReference type="GO" id="GO:0003677">
    <property type="term" value="F:DNA binding"/>
    <property type="evidence" value="ECO:0007669"/>
    <property type="project" value="UniProtKB-KW"/>
</dbReference>
<feature type="domain" description="RNA polymerase sigma-70 region 4" evidence="7">
    <location>
        <begin position="200"/>
        <end position="247"/>
    </location>
</feature>
<proteinExistence type="predicted"/>
<reference evidence="8" key="1">
    <citation type="submission" date="2017-02" db="EMBL/GenBank/DDBJ databases">
        <title>Delving into the versatile metabolic prowess of the omnipresent phylum Bacteroidetes.</title>
        <authorList>
            <person name="Nobu M.K."/>
            <person name="Mei R."/>
            <person name="Narihiro T."/>
            <person name="Kuroda K."/>
            <person name="Liu W.-T."/>
        </authorList>
    </citation>
    <scope>NUCLEOTIDE SEQUENCE</scope>
    <source>
        <strain evidence="8">ADurb.Bin276</strain>
    </source>
</reference>
<dbReference type="Pfam" id="PF04542">
    <property type="entry name" value="Sigma70_r2"/>
    <property type="match status" value="1"/>
</dbReference>
<feature type="domain" description="RNA polymerase sigma-70 region 3" evidence="5">
    <location>
        <begin position="116"/>
        <end position="180"/>
    </location>
</feature>
<sequence length="260" mass="30531">MITIRKEENVEELWKLYLQTGDAEYRERLINHYLYLVKIALGRFIYNLPSFIERDDLEGYGIIGLMQAFERYQPEKGLKFETYALSRIRGAALDYLRSLDPMTRGQRKKFKEVMATWYQLQSEKGKEPTLEEISNEMGISVQDISWIIEQNRTGIFFSLDQEKGEEGRELGDDIADERADVNPQDILENRELLEFLGKKIDELPDREKFCISLYYYEGLTLKEIGRVLGVGEPRVSQILSQTILKLRSKMNSWGEHRRDP</sequence>
<dbReference type="InterPro" id="IPR013325">
    <property type="entry name" value="RNA_pol_sigma_r2"/>
</dbReference>
<feature type="domain" description="RNA polymerase sigma-70 region 2" evidence="6">
    <location>
        <begin position="29"/>
        <end position="99"/>
    </location>
</feature>
<evidence type="ECO:0000256" key="4">
    <source>
        <dbReference type="ARBA" id="ARBA00023163"/>
    </source>
</evidence>
<dbReference type="Pfam" id="PF04539">
    <property type="entry name" value="Sigma70_r3"/>
    <property type="match status" value="1"/>
</dbReference>
<keyword evidence="2" id="KW-0731">Sigma factor</keyword>
<dbReference type="PANTHER" id="PTHR30385:SF7">
    <property type="entry name" value="RNA POLYMERASE SIGMA FACTOR FLIA"/>
    <property type="match status" value="1"/>
</dbReference>
<dbReference type="GO" id="GO:0003899">
    <property type="term" value="F:DNA-directed RNA polymerase activity"/>
    <property type="evidence" value="ECO:0007669"/>
    <property type="project" value="InterPro"/>
</dbReference>
<evidence type="ECO:0000256" key="1">
    <source>
        <dbReference type="ARBA" id="ARBA00023015"/>
    </source>
</evidence>
<dbReference type="NCBIfam" id="NF005413">
    <property type="entry name" value="PRK06986.1"/>
    <property type="match status" value="1"/>
</dbReference>
<organism evidence="8">
    <name type="scientific">Candidatus Atribacter allofermentans</name>
    <dbReference type="NCBI Taxonomy" id="1852833"/>
    <lineage>
        <taxon>Bacteria</taxon>
        <taxon>Pseudomonadati</taxon>
        <taxon>Atribacterota</taxon>
        <taxon>Atribacteria</taxon>
        <taxon>Atribacterales</taxon>
        <taxon>Atribacteraceae</taxon>
        <taxon>Atribacter</taxon>
    </lineage>
</organism>
<gene>
    <name evidence="8" type="primary">fliA</name>
    <name evidence="8" type="ORF">BWY41_00389</name>
</gene>
<dbReference type="SUPFAM" id="SSF88659">
    <property type="entry name" value="Sigma3 and sigma4 domains of RNA polymerase sigma factors"/>
    <property type="match status" value="2"/>
</dbReference>
<dbReference type="InterPro" id="IPR007627">
    <property type="entry name" value="RNA_pol_sigma70_r2"/>
</dbReference>
<dbReference type="CDD" id="cd06171">
    <property type="entry name" value="Sigma70_r4"/>
    <property type="match status" value="1"/>
</dbReference>
<dbReference type="GO" id="GO:0016987">
    <property type="term" value="F:sigma factor activity"/>
    <property type="evidence" value="ECO:0007669"/>
    <property type="project" value="UniProtKB-KW"/>
</dbReference>